<keyword evidence="4" id="KW-1185">Reference proteome</keyword>
<dbReference type="Pfam" id="PF03787">
    <property type="entry name" value="RAMPs"/>
    <property type="match status" value="1"/>
</dbReference>
<organism evidence="3 4">
    <name type="scientific">Phaeodactylibacter luteus</name>
    <dbReference type="NCBI Taxonomy" id="1564516"/>
    <lineage>
        <taxon>Bacteria</taxon>
        <taxon>Pseudomonadati</taxon>
        <taxon>Bacteroidota</taxon>
        <taxon>Saprospiria</taxon>
        <taxon>Saprospirales</taxon>
        <taxon>Haliscomenobacteraceae</taxon>
        <taxon>Phaeodactylibacter</taxon>
    </lineage>
</organism>
<accession>A0A5C6RN16</accession>
<dbReference type="EMBL" id="VOOR01000013">
    <property type="protein sequence ID" value="TXB63741.1"/>
    <property type="molecule type" value="Genomic_DNA"/>
</dbReference>
<evidence type="ECO:0000313" key="3">
    <source>
        <dbReference type="EMBL" id="TXB63741.1"/>
    </source>
</evidence>
<dbReference type="RefSeq" id="WP_147166917.1">
    <property type="nucleotide sequence ID" value="NZ_VOOR01000013.1"/>
</dbReference>
<name>A0A5C6RN16_9BACT</name>
<protein>
    <submittedName>
        <fullName evidence="3">Type III-B CRISPR module RAMP protein Cmr1</fullName>
    </submittedName>
</protein>
<proteinExistence type="predicted"/>
<gene>
    <name evidence="3" type="primary">cmr1</name>
    <name evidence="3" type="ORF">FRY97_07930</name>
</gene>
<reference evidence="3 4" key="1">
    <citation type="submission" date="2019-08" db="EMBL/GenBank/DDBJ databases">
        <title>Genome of Phaeodactylibacter luteus.</title>
        <authorList>
            <person name="Bowman J.P."/>
        </authorList>
    </citation>
    <scope>NUCLEOTIDE SEQUENCE [LARGE SCALE GENOMIC DNA]</scope>
    <source>
        <strain evidence="3 4">KCTC 42180</strain>
    </source>
</reference>
<sequence length="372" mass="41926">MNKITFHCRTISPMFLSGPDTDEAELRAPSIKGALRFWARAISLGWPYDKQGDESHKRLLKQDESLFGGVTEAHGRSLVELSVRCGEIAQYPATLLHLDEGGKYLFYSLVAKGYQVERKYIAEDFPFAVVLRSKEEGALRKAAAAFWVLAHFGALGTRARRGAGAFRVVKTDGDALPEALRFKPNAELGAFLKKSIAVVHDIFQVSEDSLRSENYSTLGNAYLSSEAFPSWDKALDAIGSIMLKHRKAIPNKDRSRRKFTMETLNQKAAFGLPISVRDDNSVNFQETENEKYSRRASPVSITLLKHKNQFHWMVTKLEGRLIPEGVGFEFHSKNPKATCEKDHFWTEAELALLNSFFEKLKLKSVPIKTLIR</sequence>
<evidence type="ECO:0000313" key="4">
    <source>
        <dbReference type="Proteomes" id="UP000321580"/>
    </source>
</evidence>
<keyword evidence="1" id="KW-0051">Antiviral defense</keyword>
<dbReference type="GO" id="GO:0051607">
    <property type="term" value="P:defense response to virus"/>
    <property type="evidence" value="ECO:0007669"/>
    <property type="project" value="UniProtKB-KW"/>
</dbReference>
<evidence type="ECO:0000259" key="2">
    <source>
        <dbReference type="Pfam" id="PF03787"/>
    </source>
</evidence>
<evidence type="ECO:0000256" key="1">
    <source>
        <dbReference type="ARBA" id="ARBA00023118"/>
    </source>
</evidence>
<dbReference type="Proteomes" id="UP000321580">
    <property type="component" value="Unassembled WGS sequence"/>
</dbReference>
<comment type="caution">
    <text evidence="3">The sequence shown here is derived from an EMBL/GenBank/DDBJ whole genome shotgun (WGS) entry which is preliminary data.</text>
</comment>
<dbReference type="AlphaFoldDB" id="A0A5C6RN16"/>
<dbReference type="NCBIfam" id="TIGR01894">
    <property type="entry name" value="cas_TM1795_cmr1"/>
    <property type="match status" value="1"/>
</dbReference>
<dbReference type="InterPro" id="IPR005537">
    <property type="entry name" value="RAMP_III_fam"/>
</dbReference>
<dbReference type="InterPro" id="IPR007522">
    <property type="entry name" value="CRISPR-assoc_prot_TM1795"/>
</dbReference>
<dbReference type="OrthoDB" id="190500at2"/>
<feature type="domain" description="CRISPR type III-associated protein" evidence="2">
    <location>
        <begin position="8"/>
        <end position="167"/>
    </location>
</feature>